<evidence type="ECO:0000313" key="1">
    <source>
        <dbReference type="EMBL" id="UYP20290.1"/>
    </source>
</evidence>
<accession>A0ACD4DK03</accession>
<gene>
    <name evidence="1" type="ORF">OED52_07080</name>
</gene>
<protein>
    <submittedName>
        <fullName evidence="1">Alpha/beta hydrolase</fullName>
    </submittedName>
</protein>
<keyword evidence="1" id="KW-0378">Hydrolase</keyword>
<name>A0ACD4DK03_9NOCA</name>
<dbReference type="EMBL" id="CP107551">
    <property type="protein sequence ID" value="UYP20290.1"/>
    <property type="molecule type" value="Genomic_DNA"/>
</dbReference>
<dbReference type="Proteomes" id="UP001156484">
    <property type="component" value="Chromosome"/>
</dbReference>
<proteinExistence type="predicted"/>
<reference evidence="1" key="1">
    <citation type="submission" date="2022-10" db="EMBL/GenBank/DDBJ databases">
        <title>Rhodococcus ferula Z13 complete genome.</title>
        <authorList>
            <person name="Long X."/>
            <person name="Zang M."/>
        </authorList>
    </citation>
    <scope>NUCLEOTIDE SEQUENCE</scope>
    <source>
        <strain evidence="1">Z13</strain>
    </source>
</reference>
<organism evidence="1 2">
    <name type="scientific">Rhodococcus sacchari</name>
    <dbReference type="NCBI Taxonomy" id="2962047"/>
    <lineage>
        <taxon>Bacteria</taxon>
        <taxon>Bacillati</taxon>
        <taxon>Actinomycetota</taxon>
        <taxon>Actinomycetes</taxon>
        <taxon>Mycobacteriales</taxon>
        <taxon>Nocardiaceae</taxon>
        <taxon>Rhodococcus</taxon>
    </lineage>
</organism>
<keyword evidence="2" id="KW-1185">Reference proteome</keyword>
<evidence type="ECO:0000313" key="2">
    <source>
        <dbReference type="Proteomes" id="UP001156484"/>
    </source>
</evidence>
<sequence>MPVVTVARAESLPFLTGAAAPDPVREFPGVSPQSRALSLFVRRTIRPAIKAWSLAPALPWPTTAIERLALPLQPLPGTRRHRVDLPTCPAEFLSAPGAGGRIAVLYLHGGAFLCCGIATHRHLVSRISAATRAPVLSVGYRMLPHHPIRRAVEDGLEGLRWLTEHGFPAERVVIAGDSAGGFLTFAVAHEATRRGPGRPAGTVALSPLTDLDPARKLAHPNAQRCALFPRRAVGALSTLVERAERITRGTCAPVVSPVDLDLWGMPPALVQTGSEEMTYVDAELMAQRLHLAGVSTELQVWEKQVHVFQAAAGIVPEGDRAIAEIGRFVQSLG</sequence>